<evidence type="ECO:0000256" key="4">
    <source>
        <dbReference type="ARBA" id="ARBA00023172"/>
    </source>
</evidence>
<comment type="similarity">
    <text evidence="1">Belongs to the site-specific recombinase resolvase family.</text>
</comment>
<dbReference type="SMART" id="SM00857">
    <property type="entry name" value="Resolvase"/>
    <property type="match status" value="1"/>
</dbReference>
<evidence type="ECO:0000256" key="2">
    <source>
        <dbReference type="ARBA" id="ARBA00022908"/>
    </source>
</evidence>
<reference evidence="7" key="1">
    <citation type="submission" date="2023-06" db="EMBL/GenBank/DDBJ databases">
        <authorList>
            <person name="Zeman M."/>
            <person name="Kubasova T."/>
            <person name="Jahodarova E."/>
            <person name="Nykrynova M."/>
            <person name="Rychlik I."/>
        </authorList>
    </citation>
    <scope>NUCLEOTIDE SEQUENCE</scope>
    <source>
        <strain evidence="7">176_SSukc20</strain>
    </source>
</reference>
<dbReference type="PROSITE" id="PS00397">
    <property type="entry name" value="RECOMBINASES_1"/>
    <property type="match status" value="1"/>
</dbReference>
<reference evidence="7" key="2">
    <citation type="submission" date="2024-05" db="EMBL/GenBank/DDBJ databases">
        <title>Identification and characterization of horizontal gene transfer across gut microbiota members of farm animals based on homology search.</title>
        <authorList>
            <person name="Schwarzerova J."/>
            <person name="Nykrynova M."/>
            <person name="Jureckova K."/>
            <person name="Cejkova D."/>
            <person name="Rychlik I."/>
        </authorList>
    </citation>
    <scope>NUCLEOTIDE SEQUENCE</scope>
    <source>
        <strain evidence="7">176_SSukc20</strain>
    </source>
</reference>
<feature type="domain" description="Resolvase/invertase-type recombinase catalytic" evidence="6">
    <location>
        <begin position="4"/>
        <end position="149"/>
    </location>
</feature>
<dbReference type="Pfam" id="PF00239">
    <property type="entry name" value="Resolvase"/>
    <property type="match status" value="1"/>
</dbReference>
<comment type="caution">
    <text evidence="7">The sequence shown here is derived from an EMBL/GenBank/DDBJ whole genome shotgun (WGS) entry which is preliminary data.</text>
</comment>
<dbReference type="PANTHER" id="PTHR30461">
    <property type="entry name" value="DNA-INVERTASE FROM LAMBDOID PROPHAGE"/>
    <property type="match status" value="1"/>
</dbReference>
<organism evidence="7 8">
    <name type="scientific">Collinsella ihumii</name>
    <dbReference type="NCBI Taxonomy" id="1720204"/>
    <lineage>
        <taxon>Bacteria</taxon>
        <taxon>Bacillati</taxon>
        <taxon>Actinomycetota</taxon>
        <taxon>Coriobacteriia</taxon>
        <taxon>Coriobacteriales</taxon>
        <taxon>Coriobacteriaceae</taxon>
        <taxon>Collinsella</taxon>
    </lineage>
</organism>
<dbReference type="EMBL" id="JAUEIQ010000010">
    <property type="protein sequence ID" value="MDN0064647.1"/>
    <property type="molecule type" value="Genomic_DNA"/>
</dbReference>
<sequence>MADRVYGYARVSTREQNLDRQMDALSAFGVEEERVFADKASGKDFARPAYRRLLDALEPGDVLVIKSIDRLGRNYEEILDEWRIITRVKGTAIVVLDMPLLDTRREHDGVTGMLIADIVLQLLSYVAQVERENIRQRQAEGIAAAHARGVKFGRPRKAKPASYTAVKASYLRGETTRQAAAGQLGVCVSTFDRWIKDDRAPRPATA</sequence>
<protein>
    <submittedName>
        <fullName evidence="7">Recombinase family protein</fullName>
    </submittedName>
</protein>
<dbReference type="Proteomes" id="UP001168435">
    <property type="component" value="Unassembled WGS sequence"/>
</dbReference>
<dbReference type="PROSITE" id="PS51736">
    <property type="entry name" value="RECOMBINASES_3"/>
    <property type="match status" value="1"/>
</dbReference>
<proteinExistence type="inferred from homology"/>
<dbReference type="Gene3D" id="3.40.50.1390">
    <property type="entry name" value="Resolvase, N-terminal catalytic domain"/>
    <property type="match status" value="1"/>
</dbReference>
<feature type="active site" description="O-(5'-phospho-DNA)-serine intermediate" evidence="5">
    <location>
        <position position="12"/>
    </location>
</feature>
<dbReference type="CDD" id="cd03768">
    <property type="entry name" value="SR_ResInv"/>
    <property type="match status" value="1"/>
</dbReference>
<dbReference type="PANTHER" id="PTHR30461:SF26">
    <property type="entry name" value="RESOLVASE HOMOLOG YNEB"/>
    <property type="match status" value="1"/>
</dbReference>
<keyword evidence="2" id="KW-0229">DNA integration</keyword>
<keyword evidence="3" id="KW-0238">DNA-binding</keyword>
<dbReference type="InterPro" id="IPR006118">
    <property type="entry name" value="Recombinase_CS"/>
</dbReference>
<dbReference type="InterPro" id="IPR006119">
    <property type="entry name" value="Resolv_N"/>
</dbReference>
<keyword evidence="8" id="KW-1185">Reference proteome</keyword>
<dbReference type="PROSITE" id="PS00398">
    <property type="entry name" value="RECOMBINASES_2"/>
    <property type="match status" value="1"/>
</dbReference>
<keyword evidence="4" id="KW-0233">DNA recombination</keyword>
<dbReference type="InterPro" id="IPR050639">
    <property type="entry name" value="SSR_resolvase"/>
</dbReference>
<dbReference type="RefSeq" id="WP_289836260.1">
    <property type="nucleotide sequence ID" value="NZ_JAUEIQ010000010.1"/>
</dbReference>
<name>A0ABT7XGV8_9ACTN</name>
<evidence type="ECO:0000313" key="7">
    <source>
        <dbReference type="EMBL" id="MDN0064647.1"/>
    </source>
</evidence>
<accession>A0ABT7XGV8</accession>
<evidence type="ECO:0000256" key="1">
    <source>
        <dbReference type="ARBA" id="ARBA00009913"/>
    </source>
</evidence>
<dbReference type="SUPFAM" id="SSF53041">
    <property type="entry name" value="Resolvase-like"/>
    <property type="match status" value="1"/>
</dbReference>
<evidence type="ECO:0000256" key="5">
    <source>
        <dbReference type="PROSITE-ProRule" id="PRU10137"/>
    </source>
</evidence>
<evidence type="ECO:0000256" key="3">
    <source>
        <dbReference type="ARBA" id="ARBA00023125"/>
    </source>
</evidence>
<evidence type="ECO:0000259" key="6">
    <source>
        <dbReference type="PROSITE" id="PS51736"/>
    </source>
</evidence>
<dbReference type="InterPro" id="IPR036162">
    <property type="entry name" value="Resolvase-like_N_sf"/>
</dbReference>
<gene>
    <name evidence="7" type="ORF">QVN30_10050</name>
</gene>
<evidence type="ECO:0000313" key="8">
    <source>
        <dbReference type="Proteomes" id="UP001168435"/>
    </source>
</evidence>